<dbReference type="Proteomes" id="UP000092498">
    <property type="component" value="Chromosome"/>
</dbReference>
<evidence type="ECO:0000313" key="1">
    <source>
        <dbReference type="EMBL" id="ANP47323.1"/>
    </source>
</evidence>
<dbReference type="EMBL" id="CP013244">
    <property type="protein sequence ID" value="ANP47323.1"/>
    <property type="molecule type" value="Genomic_DNA"/>
</dbReference>
<dbReference type="AlphaFoldDB" id="A0A1B1AL92"/>
<dbReference type="RefSeq" id="WP_066773245.1">
    <property type="nucleotide sequence ID" value="NZ_CP013244.1"/>
</dbReference>
<proteinExistence type="predicted"/>
<reference evidence="1 2" key="1">
    <citation type="submission" date="2015-11" db="EMBL/GenBank/DDBJ databases">
        <title>Whole-Genome Sequence of Candidatus Oderbacter manganicum from the National Park Lower Oder Valley, Germany.</title>
        <authorList>
            <person name="Braun B."/>
            <person name="Liere K."/>
            <person name="Szewzyk U."/>
        </authorList>
    </citation>
    <scope>NUCLEOTIDE SEQUENCE [LARGE SCALE GENOMIC DNA]</scope>
    <source>
        <strain evidence="1 2">OTSz_A_272</strain>
    </source>
</reference>
<evidence type="ECO:0000313" key="2">
    <source>
        <dbReference type="Proteomes" id="UP000092498"/>
    </source>
</evidence>
<name>A0A1B1AL92_9PROT</name>
<evidence type="ECO:0008006" key="3">
    <source>
        <dbReference type="Google" id="ProtNLM"/>
    </source>
</evidence>
<dbReference type="InParanoid" id="A0A1B1AL92"/>
<protein>
    <recommendedName>
        <fullName evidence="3">TIR domain-containing protein</fullName>
    </recommendedName>
</protein>
<accession>A0A1B1AL92</accession>
<keyword evidence="2" id="KW-1185">Reference proteome</keyword>
<organism evidence="1 2">
    <name type="scientific">Candidatus Viadribacter manganicus</name>
    <dbReference type="NCBI Taxonomy" id="1759059"/>
    <lineage>
        <taxon>Bacteria</taxon>
        <taxon>Pseudomonadati</taxon>
        <taxon>Pseudomonadota</taxon>
        <taxon>Alphaproteobacteria</taxon>
        <taxon>Hyphomonadales</taxon>
        <taxon>Hyphomonadaceae</taxon>
        <taxon>Candidatus Viadribacter</taxon>
    </lineage>
</organism>
<sequence length="252" mass="27716">MIDIITVSTHDAKKLAADLVRLLEAEEHSVRMLVGRQSQASIEDAKTSRDAVLIIWSEDAPSQTYMLEWLRQSDATRLVEIATAPGWPERKDRKAPVIDFSSWRGERGGRAWNALSERLKAVSRVVEPPKPPARHAAIALGIVSIAAVGVAMGVRANQGLIAPSTNAKSETQVAQLEAPTDSVGGALYAMEPASVDDLRALPPVRTINMQPMHLASLDFNELSLDPIPEVREPTFIERLQDFVISEDERNQR</sequence>
<gene>
    <name evidence="1" type="ORF">ATE48_16070</name>
</gene>
<dbReference type="KEGG" id="cbot:ATE48_16070"/>
<dbReference type="OrthoDB" id="8480016at2"/>